<evidence type="ECO:0000256" key="6">
    <source>
        <dbReference type="ARBA" id="ARBA00022692"/>
    </source>
</evidence>
<evidence type="ECO:0000256" key="11">
    <source>
        <dbReference type="PROSITE-ProRule" id="PRU00284"/>
    </source>
</evidence>
<dbReference type="CDD" id="cd11386">
    <property type="entry name" value="MCP_signal"/>
    <property type="match status" value="1"/>
</dbReference>
<dbReference type="Proteomes" id="UP000183529">
    <property type="component" value="Unassembled WGS sequence"/>
</dbReference>
<organism evidence="16 17">
    <name type="scientific">Paraburkholderia tropica</name>
    <dbReference type="NCBI Taxonomy" id="92647"/>
    <lineage>
        <taxon>Bacteria</taxon>
        <taxon>Pseudomonadati</taxon>
        <taxon>Pseudomonadota</taxon>
        <taxon>Betaproteobacteria</taxon>
        <taxon>Burkholderiales</taxon>
        <taxon>Burkholderiaceae</taxon>
        <taxon>Paraburkholderia</taxon>
    </lineage>
</organism>
<dbReference type="InterPro" id="IPR035440">
    <property type="entry name" value="4HB_MCP_dom_sf"/>
</dbReference>
<evidence type="ECO:0000256" key="5">
    <source>
        <dbReference type="ARBA" id="ARBA00022519"/>
    </source>
</evidence>
<dbReference type="OrthoDB" id="5298208at2"/>
<dbReference type="SUPFAM" id="SSF58104">
    <property type="entry name" value="Methyl-accepting chemotaxis protein (MCP) signaling domain"/>
    <property type="match status" value="1"/>
</dbReference>
<reference evidence="15 18" key="2">
    <citation type="submission" date="2018-05" db="EMBL/GenBank/DDBJ databases">
        <title>Genomic Encyclopedia of Type Strains, Phase IV (KMG-V): Genome sequencing to study the core and pangenomes of soil and plant-associated prokaryotes.</title>
        <authorList>
            <person name="Whitman W."/>
        </authorList>
    </citation>
    <scope>NUCLEOTIDE SEQUENCE [LARGE SCALE GENOMIC DNA]</scope>
    <source>
        <strain evidence="15 18">SIr-6563</strain>
    </source>
</reference>
<accession>A0A1A5X2I9</accession>
<evidence type="ECO:0000256" key="2">
    <source>
        <dbReference type="ARBA" id="ARBA00022475"/>
    </source>
</evidence>
<dbReference type="AlphaFoldDB" id="A0A1A5X2I9"/>
<gene>
    <name evidence="15" type="ORF">C7400_105274</name>
    <name evidence="16" type="ORF">SAMN05216550_106273</name>
</gene>
<keyword evidence="9 11" id="KW-0807">Transducer</keyword>
<feature type="domain" description="Methyl-accepting transducer" evidence="13">
    <location>
        <begin position="268"/>
        <end position="497"/>
    </location>
</feature>
<dbReference type="CDD" id="cd06225">
    <property type="entry name" value="HAMP"/>
    <property type="match status" value="1"/>
</dbReference>
<dbReference type="InterPro" id="IPR003660">
    <property type="entry name" value="HAMP_dom"/>
</dbReference>
<name>A0A1A5X2I9_9BURK</name>
<feature type="domain" description="HAMP" evidence="14">
    <location>
        <begin position="211"/>
        <end position="263"/>
    </location>
</feature>
<dbReference type="InterPro" id="IPR004090">
    <property type="entry name" value="Chemotax_Me-accpt_rcpt"/>
</dbReference>
<dbReference type="FunFam" id="1.10.287.950:FF:000001">
    <property type="entry name" value="Methyl-accepting chemotaxis sensory transducer"/>
    <property type="match status" value="1"/>
</dbReference>
<dbReference type="InterPro" id="IPR051310">
    <property type="entry name" value="MCP_chemotaxis"/>
</dbReference>
<keyword evidence="4" id="KW-0145">Chemotaxis</keyword>
<dbReference type="Pfam" id="PF00672">
    <property type="entry name" value="HAMP"/>
    <property type="match status" value="1"/>
</dbReference>
<evidence type="ECO:0000256" key="1">
    <source>
        <dbReference type="ARBA" id="ARBA00004429"/>
    </source>
</evidence>
<dbReference type="PRINTS" id="PR00260">
    <property type="entry name" value="CHEMTRNSDUCR"/>
</dbReference>
<dbReference type="EMBL" id="FNZM01000006">
    <property type="protein sequence ID" value="SEJ61436.1"/>
    <property type="molecule type" value="Genomic_DNA"/>
</dbReference>
<comment type="caution">
    <text evidence="16">The sequence shown here is derived from an EMBL/GenBank/DDBJ whole genome shotgun (WGS) entry which is preliminary data.</text>
</comment>
<sequence>MRSLTINLRLALTVVTLGALVVAMGVVSLIGMDLTNRAQHDAYAVHFASAVALGKSGTAMSRARFGLDWAVANPHSPQLGPQLDRAQMLLAESDRWWQQFRALPKTAELQALTDDLDAKRSAVRRDAIDRLITAIRSGDTSWMDEHRAAELIGLYTAMNTSQGALENYLDEAARRADAQSSARFHTLGVVCGASIVLALLIAFLSWRGLRRAVMDPLRAAMAHFEAIAAGDLTTRVTAHRADEMGLLLDSLAAMQTRLRSTMEQVRSGANAMATATQQIATGNLDLSQRTEEQASSLAQTASAMQELIGTVEANAVHAQQARELALGASDVAVRGRDAVTRMEQTMHEIHASSSKMTDIIGTIESIAFQTNILALNAAVEAARAGEEGRGFAVVAGEVRNLAQRASAAAREIGTLIAGSTGRVASGAELVTEASGAMAEIQTSTTRVATLIHEIAAASREQSDGIGQVGLAVTQMDEVTQQNAALVEESAAAASSLAEHANSLNTLIAGFKVESGVLPHDARIARPA</sequence>
<proteinExistence type="inferred from homology"/>
<keyword evidence="6 12" id="KW-0812">Transmembrane</keyword>
<evidence type="ECO:0000313" key="16">
    <source>
        <dbReference type="EMBL" id="SEJ61436.1"/>
    </source>
</evidence>
<evidence type="ECO:0000256" key="8">
    <source>
        <dbReference type="ARBA" id="ARBA00023136"/>
    </source>
</evidence>
<dbReference type="PANTHER" id="PTHR43531:SF14">
    <property type="entry name" value="METHYL-ACCEPTING CHEMOTAXIS PROTEIN I-RELATED"/>
    <property type="match status" value="1"/>
</dbReference>
<dbReference type="RefSeq" id="WP_065064789.1">
    <property type="nucleotide sequence ID" value="NZ_CADFGN010000006.1"/>
</dbReference>
<protein>
    <submittedName>
        <fullName evidence="16">Methyl-accepting chemotaxis sensory transducer with TarH sensor</fullName>
    </submittedName>
</protein>
<evidence type="ECO:0000256" key="9">
    <source>
        <dbReference type="ARBA" id="ARBA00023224"/>
    </source>
</evidence>
<evidence type="ECO:0000313" key="18">
    <source>
        <dbReference type="Proteomes" id="UP000247515"/>
    </source>
</evidence>
<dbReference type="InterPro" id="IPR004089">
    <property type="entry name" value="MCPsignal_dom"/>
</dbReference>
<keyword evidence="2" id="KW-1003">Cell membrane</keyword>
<keyword evidence="7 12" id="KW-1133">Transmembrane helix</keyword>
<keyword evidence="8 12" id="KW-0472">Membrane</keyword>
<evidence type="ECO:0000259" key="14">
    <source>
        <dbReference type="PROSITE" id="PS50885"/>
    </source>
</evidence>
<dbReference type="Gene3D" id="1.10.287.950">
    <property type="entry name" value="Methyl-accepting chemotaxis protein"/>
    <property type="match status" value="1"/>
</dbReference>
<dbReference type="GeneID" id="61307610"/>
<dbReference type="EMBL" id="QJJV01000005">
    <property type="protein sequence ID" value="PXX18212.1"/>
    <property type="molecule type" value="Genomic_DNA"/>
</dbReference>
<dbReference type="PANTHER" id="PTHR43531">
    <property type="entry name" value="PROTEIN ICFG"/>
    <property type="match status" value="1"/>
</dbReference>
<comment type="subcellular location">
    <subcellularLocation>
        <location evidence="1">Cell inner membrane</location>
        <topology evidence="1">Multi-pass membrane protein</topology>
    </subcellularLocation>
</comment>
<dbReference type="Pfam" id="PF00015">
    <property type="entry name" value="MCPsignal"/>
    <property type="match status" value="1"/>
</dbReference>
<dbReference type="GO" id="GO:0004888">
    <property type="term" value="F:transmembrane signaling receptor activity"/>
    <property type="evidence" value="ECO:0007669"/>
    <property type="project" value="InterPro"/>
</dbReference>
<evidence type="ECO:0000256" key="12">
    <source>
        <dbReference type="SAM" id="Phobius"/>
    </source>
</evidence>
<dbReference type="Proteomes" id="UP000247515">
    <property type="component" value="Unassembled WGS sequence"/>
</dbReference>
<evidence type="ECO:0000313" key="15">
    <source>
        <dbReference type="EMBL" id="PXX18212.1"/>
    </source>
</evidence>
<dbReference type="SMART" id="SM00283">
    <property type="entry name" value="MA"/>
    <property type="match status" value="1"/>
</dbReference>
<keyword evidence="5" id="KW-0997">Cell inner membrane</keyword>
<evidence type="ECO:0000256" key="4">
    <source>
        <dbReference type="ARBA" id="ARBA00022500"/>
    </source>
</evidence>
<dbReference type="Gene3D" id="1.20.120.30">
    <property type="entry name" value="Aspartate receptor, ligand-binding domain"/>
    <property type="match status" value="1"/>
</dbReference>
<dbReference type="SUPFAM" id="SSF47170">
    <property type="entry name" value="Aspartate receptor, ligand-binding domain"/>
    <property type="match status" value="1"/>
</dbReference>
<evidence type="ECO:0000259" key="13">
    <source>
        <dbReference type="PROSITE" id="PS50111"/>
    </source>
</evidence>
<reference evidence="16 17" key="1">
    <citation type="submission" date="2016-10" db="EMBL/GenBank/DDBJ databases">
        <authorList>
            <person name="Varghese N."/>
            <person name="Submissions S."/>
        </authorList>
    </citation>
    <scope>NUCLEOTIDE SEQUENCE [LARGE SCALE GENOMIC DNA]</scope>
    <source>
        <strain evidence="16 17">LMG 22274</strain>
    </source>
</reference>
<dbReference type="PROSITE" id="PS50111">
    <property type="entry name" value="CHEMOTAXIS_TRANSDUC_2"/>
    <property type="match status" value="1"/>
</dbReference>
<comment type="similarity">
    <text evidence="10">Belongs to the methyl-accepting chemotaxis (MCP) protein family.</text>
</comment>
<dbReference type="GO" id="GO:0005886">
    <property type="term" value="C:plasma membrane"/>
    <property type="evidence" value="ECO:0007669"/>
    <property type="project" value="UniProtKB-SubCell"/>
</dbReference>
<dbReference type="Pfam" id="PF02203">
    <property type="entry name" value="TarH"/>
    <property type="match status" value="1"/>
</dbReference>
<dbReference type="PROSITE" id="PS50885">
    <property type="entry name" value="HAMP"/>
    <property type="match status" value="1"/>
</dbReference>
<keyword evidence="18" id="KW-1185">Reference proteome</keyword>
<feature type="transmembrane region" description="Helical" evidence="12">
    <location>
        <begin position="184"/>
        <end position="204"/>
    </location>
</feature>
<evidence type="ECO:0000313" key="17">
    <source>
        <dbReference type="Proteomes" id="UP000183529"/>
    </source>
</evidence>
<dbReference type="SMART" id="SM00304">
    <property type="entry name" value="HAMP"/>
    <property type="match status" value="1"/>
</dbReference>
<evidence type="ECO:0000256" key="10">
    <source>
        <dbReference type="ARBA" id="ARBA00029447"/>
    </source>
</evidence>
<evidence type="ECO:0000256" key="7">
    <source>
        <dbReference type="ARBA" id="ARBA00022989"/>
    </source>
</evidence>
<keyword evidence="3" id="KW-0488">Methylation</keyword>
<evidence type="ECO:0000256" key="3">
    <source>
        <dbReference type="ARBA" id="ARBA00022481"/>
    </source>
</evidence>
<dbReference type="GO" id="GO:0007165">
    <property type="term" value="P:signal transduction"/>
    <property type="evidence" value="ECO:0007669"/>
    <property type="project" value="UniProtKB-KW"/>
</dbReference>
<dbReference type="GO" id="GO:0006935">
    <property type="term" value="P:chemotaxis"/>
    <property type="evidence" value="ECO:0007669"/>
    <property type="project" value="UniProtKB-KW"/>
</dbReference>
<dbReference type="InterPro" id="IPR003122">
    <property type="entry name" value="Tar_rcpt_lig-bd"/>
</dbReference>